<dbReference type="FunFam" id="1.20.1160.11:FF:000003">
    <property type="entry name" value="Paired amphipathic helix SIN3-like protein"/>
    <property type="match status" value="1"/>
</dbReference>
<feature type="region of interest" description="Disordered" evidence="8">
    <location>
        <begin position="638"/>
        <end position="688"/>
    </location>
</feature>
<accession>A0AAV1IAD6</accession>
<evidence type="ECO:0000256" key="1">
    <source>
        <dbReference type="ARBA" id="ARBA00004123"/>
    </source>
</evidence>
<dbReference type="Gene3D" id="1.20.1160.11">
    <property type="entry name" value="Paired amphipathic helix"/>
    <property type="match status" value="3"/>
</dbReference>
<dbReference type="SMART" id="SM00761">
    <property type="entry name" value="HDAC_interact"/>
    <property type="match status" value="1"/>
</dbReference>
<dbReference type="EMBL" id="CAUYUE010000008">
    <property type="protein sequence ID" value="CAK0783240.1"/>
    <property type="molecule type" value="Genomic_DNA"/>
</dbReference>
<dbReference type="PANTHER" id="PTHR12346">
    <property type="entry name" value="SIN3B-RELATED"/>
    <property type="match status" value="1"/>
</dbReference>
<sequence length="1146" mass="130326">MKRAYEGAQSSLAAKRPIRPGPGPNTGGKLTTNDALSYLRDVKVKFSDNKEIYDEFLEIMKEFKAQRINTEGVIKRVKQLFRGHKELILGFNTFLPQGYEITVEEVEEDEKASMQPKAAVEFDQAINYVNKIKTRFASDERVYKAFLEILNMYRKGQKTIGNVYEEVAMLFRSHKDLLEEFTYFLPDAQAPAQAAKRQARAAQSFGRALPPEPGMPRNIHKRKGGGARRTDYYDDEEYRPRSLAKELTYFEKVKQRLRNREQYQDFLKALNLYASEIVSKSELQQMVHDILSRYPDLMIGFQDFLQKCEILEFDFDPKAIQQGRMHARDMHKFKGDKYGSRPISELDVTAWERCSTSYVRLPADYPKPLSSHRPQDLGILWNDTWVSVTSGSEDYSFKHMRKNQYEEALFRCEDDRYELDMVIESNASAIRHLRPLCEEIMKMSPEEKNNYRIPDQGLTPLHFRCVQKIYGEQGTSVVELVRKFPGVAIPVVLPRLMQKDEEWRKVKTNMAKMWQKVYDQNYHKSLDHRSFYFKQTDKKTLNTKMMMQEMKEVREQRRAADTAVKAVSVKTPFVFPLSPDLTFNCQDGIVHQHVFEVMKLAFKEILTSEEQTEKAFVLWSTFVEPMFGLQPHQREEWELDQKQSNAAQQHHLRRNPSLRATALSGEPGNDSEAEAHSAMGGGDDADDVTTELLEPAGRTADAASAMMDAVAKASADEAEGPAAVALPAAALSAAVAAATAAGTVGDSEEPDAGPLSQPLATPVMSAEADGSADGADEAEQEQRFARCRPLAPADSARWRASEQHRLGRIFYGNDNFFIFFRLHQHLYDRLRVAVRCAAALSNPGSFNPDQEQRTPVPELDDTGRDAHRKFMAFVRDLILGEREPSQFEDDVRALLGTNSYVLFTLDKLICKLVKQFQTLLADDLAQKLLELYKYESARSPEQFSDPVYNANAHVLLHEDTCFRFESQPQDGAFTVQLLEPDRSEVAPGVIENNFADYLRTFTDQPAVALEDLVDGHGYQRQPFLKRLLPRQVAKSLQDPMAAEANGSEAAPMVRPRKSDISNGLECKLSTSTSKVSYVLDTEDLLMRRRKACIGRVSQYEEQQVARFKEWLKEKYKERGGHAVTLPVAPTAQHSAAYPRTLAPMMA</sequence>
<keyword evidence="11" id="KW-1185">Reference proteome</keyword>
<dbReference type="GO" id="GO:0003714">
    <property type="term" value="F:transcription corepressor activity"/>
    <property type="evidence" value="ECO:0007669"/>
    <property type="project" value="InterPro"/>
</dbReference>
<keyword evidence="3" id="KW-0677">Repeat</keyword>
<feature type="domain" description="Histone deacetylase interacting" evidence="9">
    <location>
        <begin position="350"/>
        <end position="450"/>
    </location>
</feature>
<evidence type="ECO:0000256" key="5">
    <source>
        <dbReference type="ARBA" id="ARBA00023163"/>
    </source>
</evidence>
<evidence type="ECO:0000256" key="3">
    <source>
        <dbReference type="ARBA" id="ARBA00022737"/>
    </source>
</evidence>
<dbReference type="GO" id="GO:0000785">
    <property type="term" value="C:chromatin"/>
    <property type="evidence" value="ECO:0007669"/>
    <property type="project" value="TreeGrafter"/>
</dbReference>
<dbReference type="FunFam" id="1.20.1160.11:FF:000002">
    <property type="entry name" value="Paired amphipathic helix protein SIN3"/>
    <property type="match status" value="1"/>
</dbReference>
<reference evidence="10 11" key="1">
    <citation type="submission" date="2023-10" db="EMBL/GenBank/DDBJ databases">
        <authorList>
            <person name="Maclean D."/>
            <person name="Macfadyen A."/>
        </authorList>
    </citation>
    <scope>NUCLEOTIDE SEQUENCE [LARGE SCALE GENOMIC DNA]</scope>
</reference>
<evidence type="ECO:0000256" key="6">
    <source>
        <dbReference type="ARBA" id="ARBA00023242"/>
    </source>
</evidence>
<name>A0AAV1IAD6_9CHLO</name>
<dbReference type="Pfam" id="PF08295">
    <property type="entry name" value="Sin3_corepress"/>
    <property type="match status" value="1"/>
</dbReference>
<dbReference type="Pfam" id="PF16879">
    <property type="entry name" value="Sin3a_C"/>
    <property type="match status" value="1"/>
</dbReference>
<dbReference type="PROSITE" id="PS51477">
    <property type="entry name" value="PAH"/>
    <property type="match status" value="3"/>
</dbReference>
<keyword evidence="2" id="KW-0678">Repressor</keyword>
<feature type="region of interest" description="Disordered" evidence="8">
    <location>
        <begin position="1"/>
        <end position="30"/>
    </location>
</feature>
<dbReference type="InterPro" id="IPR013194">
    <property type="entry name" value="HDAC_interact_dom"/>
</dbReference>
<dbReference type="Pfam" id="PF02671">
    <property type="entry name" value="PAH"/>
    <property type="match status" value="3"/>
</dbReference>
<dbReference type="InterPro" id="IPR036600">
    <property type="entry name" value="PAH_sf"/>
</dbReference>
<dbReference type="GO" id="GO:0000122">
    <property type="term" value="P:negative regulation of transcription by RNA polymerase II"/>
    <property type="evidence" value="ECO:0007669"/>
    <property type="project" value="TreeGrafter"/>
</dbReference>
<dbReference type="AlphaFoldDB" id="A0AAV1IAD6"/>
<evidence type="ECO:0000256" key="7">
    <source>
        <dbReference type="PROSITE-ProRule" id="PRU00810"/>
    </source>
</evidence>
<dbReference type="Proteomes" id="UP001314263">
    <property type="component" value="Unassembled WGS sequence"/>
</dbReference>
<evidence type="ECO:0000313" key="10">
    <source>
        <dbReference type="EMBL" id="CAK0783240.1"/>
    </source>
</evidence>
<dbReference type="InterPro" id="IPR003822">
    <property type="entry name" value="PAH"/>
</dbReference>
<comment type="subcellular location">
    <subcellularLocation>
        <location evidence="1 7">Nucleus</location>
    </subcellularLocation>
</comment>
<comment type="caution">
    <text evidence="10">The sequence shown here is derived from an EMBL/GenBank/DDBJ whole genome shotgun (WGS) entry which is preliminary data.</text>
</comment>
<keyword evidence="4" id="KW-0805">Transcription regulation</keyword>
<dbReference type="PANTHER" id="PTHR12346:SF0">
    <property type="entry name" value="SIN3A, ISOFORM G"/>
    <property type="match status" value="1"/>
</dbReference>
<evidence type="ECO:0000256" key="4">
    <source>
        <dbReference type="ARBA" id="ARBA00023015"/>
    </source>
</evidence>
<organism evidence="10 11">
    <name type="scientific">Coccomyxa viridis</name>
    <dbReference type="NCBI Taxonomy" id="1274662"/>
    <lineage>
        <taxon>Eukaryota</taxon>
        <taxon>Viridiplantae</taxon>
        <taxon>Chlorophyta</taxon>
        <taxon>core chlorophytes</taxon>
        <taxon>Trebouxiophyceae</taxon>
        <taxon>Trebouxiophyceae incertae sedis</taxon>
        <taxon>Coccomyxaceae</taxon>
        <taxon>Coccomyxa</taxon>
    </lineage>
</organism>
<feature type="region of interest" description="Disordered" evidence="8">
    <location>
        <begin position="742"/>
        <end position="783"/>
    </location>
</feature>
<feature type="region of interest" description="Disordered" evidence="8">
    <location>
        <begin position="206"/>
        <end position="232"/>
    </location>
</feature>
<dbReference type="GO" id="GO:0000118">
    <property type="term" value="C:histone deacetylase complex"/>
    <property type="evidence" value="ECO:0007669"/>
    <property type="project" value="TreeGrafter"/>
</dbReference>
<gene>
    <name evidence="10" type="ORF">CVIRNUC_006439</name>
</gene>
<evidence type="ECO:0000256" key="2">
    <source>
        <dbReference type="ARBA" id="ARBA00022491"/>
    </source>
</evidence>
<keyword evidence="5" id="KW-0804">Transcription</keyword>
<evidence type="ECO:0000259" key="9">
    <source>
        <dbReference type="SMART" id="SM00761"/>
    </source>
</evidence>
<evidence type="ECO:0000313" key="11">
    <source>
        <dbReference type="Proteomes" id="UP001314263"/>
    </source>
</evidence>
<keyword evidence="6 7" id="KW-0539">Nucleus</keyword>
<evidence type="ECO:0000256" key="8">
    <source>
        <dbReference type="SAM" id="MobiDB-lite"/>
    </source>
</evidence>
<proteinExistence type="predicted"/>
<dbReference type="FunFam" id="1.20.1160.11:FF:000001">
    <property type="entry name" value="Paired amphipathic helix protein Sin3"/>
    <property type="match status" value="1"/>
</dbReference>
<dbReference type="InterPro" id="IPR039774">
    <property type="entry name" value="Sin3-like"/>
</dbReference>
<dbReference type="SUPFAM" id="SSF47762">
    <property type="entry name" value="PAH2 domain"/>
    <property type="match status" value="3"/>
</dbReference>
<dbReference type="InterPro" id="IPR031693">
    <property type="entry name" value="Sin3_C"/>
</dbReference>
<protein>
    <recommendedName>
        <fullName evidence="9">Histone deacetylase interacting domain-containing protein</fullName>
    </recommendedName>
</protein>